<evidence type="ECO:0000313" key="2">
    <source>
        <dbReference type="EMBL" id="MCH4824518.1"/>
    </source>
</evidence>
<dbReference type="InterPro" id="IPR058060">
    <property type="entry name" value="HYC_CC_PP"/>
</dbReference>
<feature type="signal peptide" evidence="1">
    <location>
        <begin position="1"/>
        <end position="25"/>
    </location>
</feature>
<dbReference type="EMBL" id="JAKVTV010000006">
    <property type="protein sequence ID" value="MCH4824518.1"/>
    <property type="molecule type" value="Genomic_DNA"/>
</dbReference>
<protein>
    <recommendedName>
        <fullName evidence="4">Secreted protein</fullName>
    </recommendedName>
</protein>
<name>A0A9X2ACV8_9FLAO</name>
<proteinExistence type="predicted"/>
<evidence type="ECO:0000256" key="1">
    <source>
        <dbReference type="SAM" id="SignalP"/>
    </source>
</evidence>
<dbReference type="Proteomes" id="UP001139226">
    <property type="component" value="Unassembled WGS sequence"/>
</dbReference>
<evidence type="ECO:0008006" key="4">
    <source>
        <dbReference type="Google" id="ProtNLM"/>
    </source>
</evidence>
<gene>
    <name evidence="2" type="ORF">ML462_15200</name>
</gene>
<reference evidence="2" key="1">
    <citation type="submission" date="2022-03" db="EMBL/GenBank/DDBJ databases">
        <title>Gramella crocea sp. nov., isolated from activated sludge of a seafood processing plant.</title>
        <authorList>
            <person name="Zhang X."/>
        </authorList>
    </citation>
    <scope>NUCLEOTIDE SEQUENCE</scope>
    <source>
        <strain evidence="2">YJ019</strain>
    </source>
</reference>
<dbReference type="NCBIfam" id="NF047658">
    <property type="entry name" value="HYC_CC_PP"/>
    <property type="match status" value="1"/>
</dbReference>
<evidence type="ECO:0000313" key="3">
    <source>
        <dbReference type="Proteomes" id="UP001139226"/>
    </source>
</evidence>
<comment type="caution">
    <text evidence="2">The sequence shown here is derived from an EMBL/GenBank/DDBJ whole genome shotgun (WGS) entry which is preliminary data.</text>
</comment>
<dbReference type="Pfam" id="PF26622">
    <property type="entry name" value="DUF8199"/>
    <property type="match status" value="1"/>
</dbReference>
<sequence>MKKAFQHIVSISMAFMLMFSTMSFTVDKHFCGDHLVDKAVFSKAKTCGMQMTSGEEDHCCTNEKIQVQGQDELKISFDSIDFQKQFFITTFTFTYLNLFESLPKQIIPFKDYSPPLLVTDIHLVDQVFLI</sequence>
<dbReference type="AlphaFoldDB" id="A0A9X2ACV8"/>
<dbReference type="RefSeq" id="WP_240714684.1">
    <property type="nucleotide sequence ID" value="NZ_JAKVTV010000006.1"/>
</dbReference>
<feature type="chain" id="PRO_5040927254" description="Secreted protein" evidence="1">
    <location>
        <begin position="26"/>
        <end position="130"/>
    </location>
</feature>
<keyword evidence="3" id="KW-1185">Reference proteome</keyword>
<organism evidence="2 3">
    <name type="scientific">Christiangramia lutea</name>
    <dbReference type="NCBI Taxonomy" id="1607951"/>
    <lineage>
        <taxon>Bacteria</taxon>
        <taxon>Pseudomonadati</taxon>
        <taxon>Bacteroidota</taxon>
        <taxon>Flavobacteriia</taxon>
        <taxon>Flavobacteriales</taxon>
        <taxon>Flavobacteriaceae</taxon>
        <taxon>Christiangramia</taxon>
    </lineage>
</organism>
<accession>A0A9X2ACV8</accession>
<keyword evidence="1" id="KW-0732">Signal</keyword>
<dbReference type="InterPro" id="IPR058512">
    <property type="entry name" value="DUF8199"/>
</dbReference>